<reference evidence="3 4" key="1">
    <citation type="submission" date="2021-01" db="EMBL/GenBank/DDBJ databases">
        <title>Belnapia mucosa sp. nov. and Belnapia arida sp. nov., isolated from the Tabernas Desert (Almeria, Spain).</title>
        <authorList>
            <person name="Molina-Menor E."/>
            <person name="Vidal-Verdu A."/>
            <person name="Calonge A."/>
            <person name="Satari L."/>
            <person name="Pereto Magraner J."/>
            <person name="Porcar Miralles M."/>
        </authorList>
    </citation>
    <scope>NUCLEOTIDE SEQUENCE [LARGE SCALE GENOMIC DNA]</scope>
    <source>
        <strain evidence="3 4">T6</strain>
    </source>
</reference>
<dbReference type="InterPro" id="IPR016186">
    <property type="entry name" value="C-type_lectin-like/link_sf"/>
</dbReference>
<evidence type="ECO:0008006" key="5">
    <source>
        <dbReference type="Google" id="ProtNLM"/>
    </source>
</evidence>
<dbReference type="RefSeq" id="WP_202823890.1">
    <property type="nucleotide sequence ID" value="NZ_JAEUXJ010000001.1"/>
</dbReference>
<feature type="chain" id="PRO_5045204885" description="Lectin" evidence="2">
    <location>
        <begin position="24"/>
        <end position="217"/>
    </location>
</feature>
<dbReference type="SUPFAM" id="SSF56436">
    <property type="entry name" value="C-type lectin-like"/>
    <property type="match status" value="1"/>
</dbReference>
<feature type="compositionally biased region" description="Basic and acidic residues" evidence="1">
    <location>
        <begin position="172"/>
        <end position="185"/>
    </location>
</feature>
<feature type="signal peptide" evidence="2">
    <location>
        <begin position="1"/>
        <end position="23"/>
    </location>
</feature>
<comment type="caution">
    <text evidence="3">The sequence shown here is derived from an EMBL/GenBank/DDBJ whole genome shotgun (WGS) entry which is preliminary data.</text>
</comment>
<evidence type="ECO:0000313" key="3">
    <source>
        <dbReference type="EMBL" id="MBL6454164.1"/>
    </source>
</evidence>
<sequence length="217" mass="22755">MTRRMVAGLFIGALLFVPPQGRAQQAGSANMSFFVTSANPGQGGDLGGLEGADAHCQRLAQAVGAGGRSWRAYLSTQGVGAVNARDRIGRGPWRNAKGEVVATDLQQLHGQNNLSLQTALTERGEPVNGRRQQPNTHDVLTGSQPDGTAFSGAEDRTCRNWTSGGEGSAVVGHHDREGLRDDDASRSWNSSHASRGCGLEALRATGGAGLLYCFAVE</sequence>
<feature type="region of interest" description="Disordered" evidence="1">
    <location>
        <begin position="122"/>
        <end position="193"/>
    </location>
</feature>
<feature type="compositionally biased region" description="Polar residues" evidence="1">
    <location>
        <begin position="130"/>
        <end position="146"/>
    </location>
</feature>
<evidence type="ECO:0000256" key="2">
    <source>
        <dbReference type="SAM" id="SignalP"/>
    </source>
</evidence>
<dbReference type="Gene3D" id="3.10.100.10">
    <property type="entry name" value="Mannose-Binding Protein A, subunit A"/>
    <property type="match status" value="1"/>
</dbReference>
<accession>A0ABS1UXH9</accession>
<keyword evidence="4" id="KW-1185">Reference proteome</keyword>
<evidence type="ECO:0000256" key="1">
    <source>
        <dbReference type="SAM" id="MobiDB-lite"/>
    </source>
</evidence>
<proteinExistence type="predicted"/>
<protein>
    <recommendedName>
        <fullName evidence="5">Lectin</fullName>
    </recommendedName>
</protein>
<gene>
    <name evidence="3" type="ORF">JMJ55_02440</name>
</gene>
<keyword evidence="2" id="KW-0732">Signal</keyword>
<name>A0ABS1UXH9_9PROT</name>
<dbReference type="InterPro" id="IPR016187">
    <property type="entry name" value="CTDL_fold"/>
</dbReference>
<dbReference type="EMBL" id="JAEUXJ010000001">
    <property type="protein sequence ID" value="MBL6454164.1"/>
    <property type="molecule type" value="Genomic_DNA"/>
</dbReference>
<evidence type="ECO:0000313" key="4">
    <source>
        <dbReference type="Proteomes" id="UP000606490"/>
    </source>
</evidence>
<organism evidence="3 4">
    <name type="scientific">Belnapia mucosa</name>
    <dbReference type="NCBI Taxonomy" id="2804532"/>
    <lineage>
        <taxon>Bacteria</taxon>
        <taxon>Pseudomonadati</taxon>
        <taxon>Pseudomonadota</taxon>
        <taxon>Alphaproteobacteria</taxon>
        <taxon>Acetobacterales</taxon>
        <taxon>Roseomonadaceae</taxon>
        <taxon>Belnapia</taxon>
    </lineage>
</organism>
<dbReference type="Proteomes" id="UP000606490">
    <property type="component" value="Unassembled WGS sequence"/>
</dbReference>